<organism evidence="1 2">
    <name type="scientific">Colletotrichum chrysophilum</name>
    <dbReference type="NCBI Taxonomy" id="1836956"/>
    <lineage>
        <taxon>Eukaryota</taxon>
        <taxon>Fungi</taxon>
        <taxon>Dikarya</taxon>
        <taxon>Ascomycota</taxon>
        <taxon>Pezizomycotina</taxon>
        <taxon>Sordariomycetes</taxon>
        <taxon>Hypocreomycetidae</taxon>
        <taxon>Glomerellales</taxon>
        <taxon>Glomerellaceae</taxon>
        <taxon>Colletotrichum</taxon>
        <taxon>Colletotrichum gloeosporioides species complex</taxon>
    </lineage>
</organism>
<evidence type="ECO:0000313" key="2">
    <source>
        <dbReference type="Proteomes" id="UP001243330"/>
    </source>
</evidence>
<gene>
    <name evidence="1" type="ORF">CCHR01_05230</name>
</gene>
<sequence length="298" mass="32259">MSSIPTQPNLSITHPSIHLIPSASDPVFPSFPSPPPPLSAFCPVSWFLPWFSLTTPPARCSSCLVPAFLVLVGALAVVDCPSFAAACLASINLPSFRLCPIAVNLWTLSSPRVSSHPDFRLQTSHPTCALVWSLQIATSWNPTLPIAYQLVNRPSATASSHFDTLRPTSGSSNPPLPLLRTLPHSYAYSSLFNHPSYSPILSVLEAACFVCSIGFLLQPTPVLLHSLPATRTWDRLFLVSPLLRTLTAQSLATYVSLPFAAHGRPSFFAVSVHSPPPKTKVINILRQSLLPYGLTCYP</sequence>
<evidence type="ECO:0000313" key="1">
    <source>
        <dbReference type="EMBL" id="KAK1852161.1"/>
    </source>
</evidence>
<protein>
    <submittedName>
        <fullName evidence="1">Uncharacterized protein</fullName>
    </submittedName>
</protein>
<accession>A0AAD9APR9</accession>
<reference evidence="1" key="1">
    <citation type="submission" date="2023-01" db="EMBL/GenBank/DDBJ databases">
        <title>Colletotrichum chrysophilum M932 genome sequence.</title>
        <authorList>
            <person name="Baroncelli R."/>
        </authorList>
    </citation>
    <scope>NUCLEOTIDE SEQUENCE</scope>
    <source>
        <strain evidence="1">M932</strain>
    </source>
</reference>
<name>A0AAD9APR9_9PEZI</name>
<dbReference type="AlphaFoldDB" id="A0AAD9APR9"/>
<dbReference type="Proteomes" id="UP001243330">
    <property type="component" value="Unassembled WGS sequence"/>
</dbReference>
<keyword evidence="2" id="KW-1185">Reference proteome</keyword>
<comment type="caution">
    <text evidence="1">The sequence shown here is derived from an EMBL/GenBank/DDBJ whole genome shotgun (WGS) entry which is preliminary data.</text>
</comment>
<dbReference type="EMBL" id="JAQOWY010000081">
    <property type="protein sequence ID" value="KAK1852161.1"/>
    <property type="molecule type" value="Genomic_DNA"/>
</dbReference>
<proteinExistence type="predicted"/>